<organism evidence="3 4">
    <name type="scientific">Strongylocentrotus purpuratus</name>
    <name type="common">Purple sea urchin</name>
    <dbReference type="NCBI Taxonomy" id="7668"/>
    <lineage>
        <taxon>Eukaryota</taxon>
        <taxon>Metazoa</taxon>
        <taxon>Echinodermata</taxon>
        <taxon>Eleutherozoa</taxon>
        <taxon>Echinozoa</taxon>
        <taxon>Echinoidea</taxon>
        <taxon>Euechinoidea</taxon>
        <taxon>Echinacea</taxon>
        <taxon>Camarodonta</taxon>
        <taxon>Echinidea</taxon>
        <taxon>Strongylocentrotidae</taxon>
        <taxon>Strongylocentrotus</taxon>
    </lineage>
</organism>
<protein>
    <submittedName>
        <fullName evidence="3">Uncharacterized protein</fullName>
    </submittedName>
</protein>
<dbReference type="RefSeq" id="XP_030848259.1">
    <property type="nucleotide sequence ID" value="XM_030992399.1"/>
</dbReference>
<feature type="region of interest" description="Disordered" evidence="2">
    <location>
        <begin position="261"/>
        <end position="284"/>
    </location>
</feature>
<feature type="compositionally biased region" description="Basic and acidic residues" evidence="2">
    <location>
        <begin position="273"/>
        <end position="282"/>
    </location>
</feature>
<feature type="coiled-coil region" evidence="1">
    <location>
        <begin position="783"/>
        <end position="839"/>
    </location>
</feature>
<feature type="region of interest" description="Disordered" evidence="2">
    <location>
        <begin position="56"/>
        <end position="97"/>
    </location>
</feature>
<evidence type="ECO:0000256" key="1">
    <source>
        <dbReference type="SAM" id="Coils"/>
    </source>
</evidence>
<feature type="region of interest" description="Disordered" evidence="2">
    <location>
        <begin position="1243"/>
        <end position="1268"/>
    </location>
</feature>
<keyword evidence="4" id="KW-1185">Reference proteome</keyword>
<feature type="region of interest" description="Disordered" evidence="2">
    <location>
        <begin position="911"/>
        <end position="941"/>
    </location>
</feature>
<feature type="compositionally biased region" description="Polar residues" evidence="2">
    <location>
        <begin position="1315"/>
        <end position="1329"/>
    </location>
</feature>
<feature type="region of interest" description="Disordered" evidence="2">
    <location>
        <begin position="508"/>
        <end position="527"/>
    </location>
</feature>
<dbReference type="EnsemblMetazoa" id="XM_030992399">
    <property type="protein sequence ID" value="XP_030848259"/>
    <property type="gene ID" value="LOC100888546"/>
</dbReference>
<dbReference type="OrthoDB" id="10071766at2759"/>
<dbReference type="PANTHER" id="PTHR16246:SF2">
    <property type="entry name" value="HOST CELL FACTOR C1 REGULATOR 1"/>
    <property type="match status" value="1"/>
</dbReference>
<feature type="region of interest" description="Disordered" evidence="2">
    <location>
        <begin position="1"/>
        <end position="32"/>
    </location>
</feature>
<feature type="coiled-coil region" evidence="1">
    <location>
        <begin position="1027"/>
        <end position="1082"/>
    </location>
</feature>
<feature type="compositionally biased region" description="Polar residues" evidence="2">
    <location>
        <begin position="78"/>
        <end position="89"/>
    </location>
</feature>
<dbReference type="PANTHER" id="PTHR16246">
    <property type="entry name" value="HOST CELL FACTOR C1 REGULATOR 1"/>
    <property type="match status" value="1"/>
</dbReference>
<dbReference type="InterPro" id="IPR029195">
    <property type="entry name" value="HCFC1R1"/>
</dbReference>
<accession>A0A7M7PA59</accession>
<sequence length="1607" mass="178304">MKVLDFPAPLLTPSRQPLATVNGTGSGLRGQQLRSLSLKPSLPRIEALRCEGGAGKLDGRCTPRGGKTPKRNKRQKSKSCASTPSSLPSVTCKPKPDDSVVDSITSHLFDRLVQAELGLIGSNTTVHQPKMLRRKCGSSQLTDPSAVDTAVDVHDARNIVETSFDDAVSTFVEGIISNAVQTLQQEAQIPSIRNDAKTTSDIHIQTLKSPTRSEPSDEDVESYVDAVLSVQLQIVRMEYEEKLNSCLDVSLQCPQSLDASKDSLQDCSSSRSFNDDKNKGYVDENIDDSLVGSLSFDDETPSRVSTQGTSPCTRLLLDTFASLSAGGSLLGVSPGYMLLPPRREVANRRAGDGLSHASRDSQGSYEDEFLKFVHSQYDSRDTTARTDSPVMQDTAVCTTPSMNDVQSNAFSHQVKDTQTCMTPLRLIETSTGVTPVKVANTDTSMTPVKVANTDTSMTPVKISDISTETNAVSLQESGTGTEVVQLQDAMIGSPLKVASVGVSMTPIKPSNAQTNTSPTKVTDSSTDMGIEMTDCGSDARQPEVRDAMVGTPVKQRATGVGTSPVSVQDTSSWMTPVKMQSIAMGTSPAAKVQDSGTEMPTVHLMDTGVGMSPLPSRTERAVGTSPKATSDREVGSTPISMTHMNCGTTPHQYIDSNTAMTPVFVCSTQTLTSPPVVPSLRFSTSPNSVDPAKLVSHVQTAAISNQLLRTEIQMLRSQKAEADERLTVARRQVQENEEQGVMNEDKMRQMKRMGRASADKEIDDLMCQVGEQMMQIGQMEAALGEKTQMLSSLKDDNEKMKKEYKQQIADLQDDLCRAYRQHQQQISELEAEYKKEDYERHYTRSQTRVCELETQLDAFIQLQGTVDRAIQVQNQFEVAQSTFRDVESLFQMTLQHHGAVTAQMKTLEEGKASLEEEKESWRQQVEDGERRMRENDEKMEEMTKMKEEAEERRCAMENDLTEATAGMRDLQGTLEAKEADITNKEKELQTLSSKCTQLDEREVAHFLEQQNQEAAILVQVEQQKTIQTELDQTKTNLQETIDQLHKQCQSVSTEKLILGIDLNSAKAKLYSVEAELQDTKRTSEERRTRISEMELELETCRNAGAELILVKSKLKTQVKQFQENKQFLEEERTALEESAAEVENELRITSMELSRSKASLTQAELCRRQLQESMSSLSEQVESLQSELDHTKAQAHWMLFNQGSEINDASAALAELCQGISSAVAKMSDQAIVKVEEASSGGFVTEQRGRGSNHRSKHTESSAASAKPGSLVVSVLRAVDHIETPGEEAPSVSETELVTPAQQNHQEDGDPRLTIGQSSSSAFQAVRPSTQDDRREGETLVKDAAGEKKSVEPLPDQILKLKRSFAKMFTVFIENEEKLREEVSRLQQQIQEKDQSSKKTIQRSENQVRLLRDQLEESLTHRHQLQQSLADAQNQSCEQLQAIDYAQQRIESMATNLARFSDQKSKIEALEEEVARLTSSLQLVTREKEMVMSQFEALASQPRQAAASATGDGESMGKLLKENLHLKKELDKGRMKFFKRQEDYELFQSKAGKQMKVLEGNWKKAEAEIHRLDQLFDHCRKIMDKVPSQMCRQDPNLNLLHEMFGSQ</sequence>
<reference evidence="3" key="2">
    <citation type="submission" date="2021-01" db="UniProtKB">
        <authorList>
            <consortium name="EnsemblMetazoa"/>
        </authorList>
    </citation>
    <scope>IDENTIFICATION</scope>
</reference>
<feature type="coiled-coil region" evidence="1">
    <location>
        <begin position="705"/>
        <end position="739"/>
    </location>
</feature>
<feature type="coiled-coil region" evidence="1">
    <location>
        <begin position="1373"/>
        <end position="1435"/>
    </location>
</feature>
<keyword evidence="1" id="KW-0175">Coiled coil</keyword>
<dbReference type="InParanoid" id="A0A7M7PA59"/>
<evidence type="ECO:0000313" key="4">
    <source>
        <dbReference type="Proteomes" id="UP000007110"/>
    </source>
</evidence>
<feature type="compositionally biased region" description="Polar residues" evidence="2">
    <location>
        <begin position="13"/>
        <end position="23"/>
    </location>
</feature>
<feature type="coiled-coil region" evidence="1">
    <location>
        <begin position="1111"/>
        <end position="1194"/>
    </location>
</feature>
<dbReference type="Proteomes" id="UP000007110">
    <property type="component" value="Unassembled WGS sequence"/>
</dbReference>
<feature type="compositionally biased region" description="Basic and acidic residues" evidence="2">
    <location>
        <begin position="1330"/>
        <end position="1348"/>
    </location>
</feature>
<dbReference type="OMA" id="GMEMTNL"/>
<feature type="region of interest" description="Disordered" evidence="2">
    <location>
        <begin position="611"/>
        <end position="643"/>
    </location>
</feature>
<dbReference type="GeneID" id="100888546"/>
<name>A0A7M7PA59_STRPU</name>
<feature type="compositionally biased region" description="Basic residues" evidence="2">
    <location>
        <begin position="67"/>
        <end position="77"/>
    </location>
</feature>
<evidence type="ECO:0000313" key="3">
    <source>
        <dbReference type="EnsemblMetazoa" id="XP_030848259"/>
    </source>
</evidence>
<evidence type="ECO:0000256" key="2">
    <source>
        <dbReference type="SAM" id="MobiDB-lite"/>
    </source>
</evidence>
<proteinExistence type="predicted"/>
<feature type="region of interest" description="Disordered" evidence="2">
    <location>
        <begin position="1284"/>
        <end position="1348"/>
    </location>
</feature>
<feature type="compositionally biased region" description="Polar residues" evidence="2">
    <location>
        <begin position="1292"/>
        <end position="1304"/>
    </location>
</feature>
<dbReference type="KEGG" id="spu:100888546"/>
<reference evidence="4" key="1">
    <citation type="submission" date="2015-02" db="EMBL/GenBank/DDBJ databases">
        <title>Genome sequencing for Strongylocentrotus purpuratus.</title>
        <authorList>
            <person name="Murali S."/>
            <person name="Liu Y."/>
            <person name="Vee V."/>
            <person name="English A."/>
            <person name="Wang M."/>
            <person name="Skinner E."/>
            <person name="Han Y."/>
            <person name="Muzny D.M."/>
            <person name="Worley K.C."/>
            <person name="Gibbs R.A."/>
        </authorList>
    </citation>
    <scope>NUCLEOTIDE SEQUENCE</scope>
</reference>
<feature type="coiled-coil region" evidence="1">
    <location>
        <begin position="1460"/>
        <end position="1487"/>
    </location>
</feature>